<organism evidence="2 3">
    <name type="scientific">Octadecabacter dasysiphoniae</name>
    <dbReference type="NCBI Taxonomy" id="2909341"/>
    <lineage>
        <taxon>Bacteria</taxon>
        <taxon>Pseudomonadati</taxon>
        <taxon>Pseudomonadota</taxon>
        <taxon>Alphaproteobacteria</taxon>
        <taxon>Rhodobacterales</taxon>
        <taxon>Roseobacteraceae</taxon>
        <taxon>Octadecabacter</taxon>
    </lineage>
</organism>
<reference evidence="2 3" key="1">
    <citation type="submission" date="2022-01" db="EMBL/GenBank/DDBJ databases">
        <title>Octadecabacter sp. nov., isolated from a marine alga.</title>
        <authorList>
            <person name="Jin M.S."/>
            <person name="Kim H.M."/>
            <person name="Han D.M."/>
            <person name="Jung J.J."/>
            <person name="Jeon C.O."/>
        </authorList>
    </citation>
    <scope>NUCLEOTIDE SEQUENCE [LARGE SCALE GENOMIC DNA]</scope>
    <source>
        <strain evidence="2 3">G9-8</strain>
    </source>
</reference>
<dbReference type="RefSeq" id="WP_235224329.1">
    <property type="nucleotide sequence ID" value="NZ_JAKGAQ010000001.1"/>
</dbReference>
<protein>
    <submittedName>
        <fullName evidence="2">DUF2484 family protein</fullName>
    </submittedName>
</protein>
<keyword evidence="1" id="KW-1133">Transmembrane helix</keyword>
<dbReference type="EMBL" id="JAKGAQ010000001">
    <property type="protein sequence ID" value="MCF2870217.1"/>
    <property type="molecule type" value="Genomic_DNA"/>
</dbReference>
<dbReference type="InterPro" id="IPR018919">
    <property type="entry name" value="DUF2484"/>
</dbReference>
<evidence type="ECO:0000256" key="1">
    <source>
        <dbReference type="SAM" id="Phobius"/>
    </source>
</evidence>
<comment type="caution">
    <text evidence="2">The sequence shown here is derived from an EMBL/GenBank/DDBJ whole genome shotgun (WGS) entry which is preliminary data.</text>
</comment>
<sequence>MSWSVITAAIWVFAATGTALLPMRYQYVPGITLLILAPLLILWLGSDFGWGWGVAALAAFVSMFRNPLKYFYARARGHQPEVPK</sequence>
<gene>
    <name evidence="2" type="ORF">L0664_03985</name>
</gene>
<feature type="transmembrane region" description="Helical" evidence="1">
    <location>
        <begin position="6"/>
        <end position="22"/>
    </location>
</feature>
<feature type="transmembrane region" description="Helical" evidence="1">
    <location>
        <begin position="50"/>
        <end position="68"/>
    </location>
</feature>
<accession>A0ABS9CTX5</accession>
<name>A0ABS9CTX5_9RHOB</name>
<evidence type="ECO:0000313" key="2">
    <source>
        <dbReference type="EMBL" id="MCF2870217.1"/>
    </source>
</evidence>
<keyword evidence="1" id="KW-0812">Transmembrane</keyword>
<evidence type="ECO:0000313" key="3">
    <source>
        <dbReference type="Proteomes" id="UP001200557"/>
    </source>
</evidence>
<dbReference type="Proteomes" id="UP001200557">
    <property type="component" value="Unassembled WGS sequence"/>
</dbReference>
<keyword evidence="1" id="KW-0472">Membrane</keyword>
<keyword evidence="3" id="KW-1185">Reference proteome</keyword>
<feature type="transmembrane region" description="Helical" evidence="1">
    <location>
        <begin position="27"/>
        <end position="44"/>
    </location>
</feature>
<dbReference type="Pfam" id="PF10658">
    <property type="entry name" value="DUF2484"/>
    <property type="match status" value="1"/>
</dbReference>
<proteinExistence type="predicted"/>